<dbReference type="InterPro" id="IPR039874">
    <property type="entry name" value="WAPL"/>
</dbReference>
<feature type="region of interest" description="Disordered" evidence="1">
    <location>
        <begin position="1095"/>
        <end position="1116"/>
    </location>
</feature>
<reference evidence="2 3" key="1">
    <citation type="submission" date="2024-02" db="EMBL/GenBank/DDBJ databases">
        <authorList>
            <person name="Chen Y."/>
            <person name="Shah S."/>
            <person name="Dougan E. K."/>
            <person name="Thang M."/>
            <person name="Chan C."/>
        </authorList>
    </citation>
    <scope>NUCLEOTIDE SEQUENCE [LARGE SCALE GENOMIC DNA]</scope>
</reference>
<feature type="compositionally biased region" description="Basic and acidic residues" evidence="1">
    <location>
        <begin position="748"/>
        <end position="775"/>
    </location>
</feature>
<organism evidence="2 3">
    <name type="scientific">Durusdinium trenchii</name>
    <dbReference type="NCBI Taxonomy" id="1381693"/>
    <lineage>
        <taxon>Eukaryota</taxon>
        <taxon>Sar</taxon>
        <taxon>Alveolata</taxon>
        <taxon>Dinophyceae</taxon>
        <taxon>Suessiales</taxon>
        <taxon>Symbiodiniaceae</taxon>
        <taxon>Durusdinium</taxon>
    </lineage>
</organism>
<feature type="compositionally biased region" description="Acidic residues" evidence="1">
    <location>
        <begin position="911"/>
        <end position="928"/>
    </location>
</feature>
<feature type="region of interest" description="Disordered" evidence="1">
    <location>
        <begin position="1156"/>
        <end position="1196"/>
    </location>
</feature>
<sequence>MKAELVESPQAAARKIAKEQASDNESNLPLASEDDAASVAPVANGDEEVVDEADRDEDVGENGVDCGASDADSLHAPTLRLGVDTEPIEVNSDSQGSEPVWPQTGDREGLILKWLEEIEMFLKEAGNLNEHPMYKEYREHCDKALRLYGDHAFSTLASHEHFHLWVREQKSPRSQSYWPGERGRGLEPDASSKAPEAKRMSKQKQADAEESAVEGSKLTSFGQYDLEALNIPSEALPLENGTYKGKHSYTLNIQGAVVETLLKNRAFVVKKPIGGGPGSGYSVIYESTLDSGDWEKLDFFARRRRAVALDREYGGAEYDLLTEDSQAVRDGTILACRALILLLVASCRGCWWCLEQPISSCMEHLPCFQHLLRILEVRKYTMSMADYGGPTEKRTIIYSSSNAIDDLQHHKQPRRLRPKAMVERYVDSSGVSRVKGGADLRASQAYPQGFGRALAAVRTSHLKRHKRTARRFLKEASETENVMNERPRLNSAWVTGANLKPVLAFLSKCRSMPRFVLNTRLKVGSMGDPPTHRVRAKASGSSSDDKAGKLKLTEETKASSKTKKIVENEKNGKTAASKAEGKKEERKEPKSGDKAVKEDKKNDKKVQKEQKKSDKKVAKEEDMKREKKVEKEGKKSNKKVEKEEKKSNKNDALKSAKMNGKKDGEDDKSLKKPALDLKLGKRKTVEKEVTADEKLRQDVEKKMMEEKTRKKELERAAHKKTFKKEEERVIKKQKELEDKIKKKVQAKGGEKAHEKEEKDDGDGGKTKKRKEDEIKYVPVKRKMIEGVFTPPTKRPAASPSSCVREMVDGLASSRGDCDQSDDLSDLEEEAKDGASSDAQGSDGESDVGEDEKDEESSDMASEASEASEKEEEGEEDEAKSDDEESGEEDPDLDGEAMSEEEEADEAKKEEGDCEDEEEEDEEEEEEEPTKETKALNEAVTSTKLRNSVTNKRDWDTFVRSKERFRMTDYFNSNKVELFNFWLDSEKSWDACALHVQRLHETKHQSKKGWVAIQGRELVTKYGEDRAKEIMNRRTEEGMYYKDDLYPDDANEVDDELMGKLIDQEVGVLRPGALPKVEAATVGGCSKLMTALTADAKVSNQKNPKKKEEKSEAAKPKTIQEELNLKASDMERLYKSSHKALKEKQEEKVLRGYLKEVDESDKHSSKLQAAANAFLKTTKPKKRKGTGGKKSKTEKKA</sequence>
<evidence type="ECO:0000313" key="3">
    <source>
        <dbReference type="Proteomes" id="UP001642484"/>
    </source>
</evidence>
<feature type="compositionally biased region" description="Acidic residues" evidence="1">
    <location>
        <begin position="868"/>
        <end position="904"/>
    </location>
</feature>
<proteinExistence type="predicted"/>
<dbReference type="PANTHER" id="PTHR22100">
    <property type="entry name" value="WINGS APART-LIKE PROTEIN HOMOLOG"/>
    <property type="match status" value="1"/>
</dbReference>
<name>A0ABP0PDM9_9DINO</name>
<accession>A0ABP0PDM9</accession>
<feature type="compositionally biased region" description="Basic and acidic residues" evidence="1">
    <location>
        <begin position="543"/>
        <end position="572"/>
    </location>
</feature>
<evidence type="ECO:0000313" key="2">
    <source>
        <dbReference type="EMBL" id="CAK9073097.1"/>
    </source>
</evidence>
<feature type="region of interest" description="Disordered" evidence="1">
    <location>
        <begin position="1"/>
        <end position="73"/>
    </location>
</feature>
<dbReference type="PANTHER" id="PTHR22100:SF13">
    <property type="entry name" value="WINGS APART-LIKE PROTEIN HOMOLOG"/>
    <property type="match status" value="1"/>
</dbReference>
<dbReference type="Proteomes" id="UP001642484">
    <property type="component" value="Unassembled WGS sequence"/>
</dbReference>
<feature type="compositionally biased region" description="Acidic residues" evidence="1">
    <location>
        <begin position="818"/>
        <end position="830"/>
    </location>
</feature>
<keyword evidence="3" id="KW-1185">Reference proteome</keyword>
<feature type="region of interest" description="Disordered" evidence="1">
    <location>
        <begin position="522"/>
        <end position="944"/>
    </location>
</feature>
<feature type="compositionally biased region" description="Acidic residues" evidence="1">
    <location>
        <begin position="843"/>
        <end position="857"/>
    </location>
</feature>
<gene>
    <name evidence="2" type="ORF">CCMP2556_LOCUS35960</name>
</gene>
<feature type="compositionally biased region" description="Acidic residues" evidence="1">
    <location>
        <begin position="45"/>
        <end position="60"/>
    </location>
</feature>
<comment type="caution">
    <text evidence="2">The sequence shown here is derived from an EMBL/GenBank/DDBJ whole genome shotgun (WGS) entry which is preliminary data.</text>
</comment>
<feature type="compositionally biased region" description="Basic and acidic residues" evidence="1">
    <location>
        <begin position="1105"/>
        <end position="1116"/>
    </location>
</feature>
<feature type="compositionally biased region" description="Basic and acidic residues" evidence="1">
    <location>
        <begin position="723"/>
        <end position="740"/>
    </location>
</feature>
<feature type="compositionally biased region" description="Basic residues" evidence="1">
    <location>
        <begin position="1177"/>
        <end position="1196"/>
    </location>
</feature>
<feature type="region of interest" description="Disordered" evidence="1">
    <location>
        <begin position="173"/>
        <end position="214"/>
    </location>
</feature>
<feature type="compositionally biased region" description="Basic and acidic residues" evidence="1">
    <location>
        <begin position="579"/>
        <end position="716"/>
    </location>
</feature>
<dbReference type="EMBL" id="CAXAMN010022840">
    <property type="protein sequence ID" value="CAK9073097.1"/>
    <property type="molecule type" value="Genomic_DNA"/>
</dbReference>
<feature type="compositionally biased region" description="Basic and acidic residues" evidence="1">
    <location>
        <begin position="195"/>
        <end position="207"/>
    </location>
</feature>
<protein>
    <submittedName>
        <fullName evidence="2">Uncharacterized protein</fullName>
    </submittedName>
</protein>
<evidence type="ECO:0000256" key="1">
    <source>
        <dbReference type="SAM" id="MobiDB-lite"/>
    </source>
</evidence>